<sequence length="129" mass="14164">MHDDDALALVIDLRDEAMRDVAREVDAAMGGAFVPRVLPDAPSEPIARVVLLVDDVAPIVLPIDATDDARWLDALARLVRFAVLRGETVRDVASRYGEAYERAMVLPRWACGELDASARVSERVRRALG</sequence>
<evidence type="ECO:0000313" key="2">
    <source>
        <dbReference type="Proteomes" id="UP000034883"/>
    </source>
</evidence>
<name>A0A0F6YHK4_9BACT</name>
<proteinExistence type="predicted"/>
<dbReference type="STRING" id="927083.DB32_001309"/>
<evidence type="ECO:0000313" key="1">
    <source>
        <dbReference type="EMBL" id="AKF04160.1"/>
    </source>
</evidence>
<dbReference type="Proteomes" id="UP000034883">
    <property type="component" value="Chromosome"/>
</dbReference>
<dbReference type="RefSeq" id="WP_053231532.1">
    <property type="nucleotide sequence ID" value="NZ_CP011125.1"/>
</dbReference>
<dbReference type="KEGG" id="samy:DB32_001309"/>
<keyword evidence="2" id="KW-1185">Reference proteome</keyword>
<gene>
    <name evidence="1" type="ORF">DB32_001309</name>
</gene>
<organism evidence="1 2">
    <name type="scientific">Sandaracinus amylolyticus</name>
    <dbReference type="NCBI Taxonomy" id="927083"/>
    <lineage>
        <taxon>Bacteria</taxon>
        <taxon>Pseudomonadati</taxon>
        <taxon>Myxococcota</taxon>
        <taxon>Polyangia</taxon>
        <taxon>Polyangiales</taxon>
        <taxon>Sandaracinaceae</taxon>
        <taxon>Sandaracinus</taxon>
    </lineage>
</organism>
<reference evidence="1 2" key="1">
    <citation type="submission" date="2015-03" db="EMBL/GenBank/DDBJ databases">
        <title>Genome assembly of Sandaracinus amylolyticus DSM 53668.</title>
        <authorList>
            <person name="Sharma G."/>
            <person name="Subramanian S."/>
        </authorList>
    </citation>
    <scope>NUCLEOTIDE SEQUENCE [LARGE SCALE GENOMIC DNA]</scope>
    <source>
        <strain evidence="1 2">DSM 53668</strain>
    </source>
</reference>
<dbReference type="AlphaFoldDB" id="A0A0F6YHK4"/>
<protein>
    <submittedName>
        <fullName evidence="1">Uncharacterized protein</fullName>
    </submittedName>
</protein>
<accession>A0A0F6YHK4</accession>
<dbReference type="EMBL" id="CP011125">
    <property type="protein sequence ID" value="AKF04160.1"/>
    <property type="molecule type" value="Genomic_DNA"/>
</dbReference>